<evidence type="ECO:0000259" key="1">
    <source>
        <dbReference type="SMART" id="SM00842"/>
    </source>
</evidence>
<dbReference type="SMART" id="SM00842">
    <property type="entry name" value="FtsA"/>
    <property type="match status" value="1"/>
</dbReference>
<gene>
    <name evidence="2" type="ORF">J3A84_00950</name>
</gene>
<dbReference type="RefSeq" id="WP_207598123.1">
    <property type="nucleotide sequence ID" value="NZ_JAFNJU010000001.1"/>
</dbReference>
<organism evidence="2 3">
    <name type="scientific">Proteiniclasticum aestuarii</name>
    <dbReference type="NCBI Taxonomy" id="2817862"/>
    <lineage>
        <taxon>Bacteria</taxon>
        <taxon>Bacillati</taxon>
        <taxon>Bacillota</taxon>
        <taxon>Clostridia</taxon>
        <taxon>Eubacteriales</taxon>
        <taxon>Clostridiaceae</taxon>
        <taxon>Proteiniclasticum</taxon>
    </lineage>
</organism>
<dbReference type="PANTHER" id="PTHR32432:SF4">
    <property type="entry name" value="CELL DIVISION PROTEIN FTSA"/>
    <property type="match status" value="1"/>
</dbReference>
<evidence type="ECO:0000313" key="3">
    <source>
        <dbReference type="Proteomes" id="UP000664218"/>
    </source>
</evidence>
<dbReference type="EMBL" id="JAFNJU010000001">
    <property type="protein sequence ID" value="MBO1263607.1"/>
    <property type="molecule type" value="Genomic_DNA"/>
</dbReference>
<sequence length="434" mass="48497">MQTDNFIIGLDIGTQYIKASASSVQDNTLMYGSVVESQGTDKNGITDIKALSSAIKKVISKLEVKISRNINTAFVCIQPEYVKLLDTQGHASVLSDEVTQYEIDKSLDGAQLISLEPGEEIVDIIVNKYYVDDTVYRDPLGVKGRHLDIKAQLVTAKKDYIESIYDAMAMAKLKVAGTGLASVAASSLLLSKRDLLSGAILIDTGANMTRASLFKDNKLVDSDVINLGGKSITRDIAIVMKTSLLEAEEVKKGYAKGELTLEEEKYNLVEQIIKARVEEIMSFVERFTDKYNSDEDIRKVVIYGGGLCGFTNINKLYESTMNKSTNFVTSDIIRDDSVFNIQSGGLAYHLLTAIHCKGAIDDMVRSDNESVDEKSTETMSDDDFFRKYQNQFNVKQETADENRYDSDDDYLEDESVFVKIREWFINFKNKIINK</sequence>
<dbReference type="PANTHER" id="PTHR32432">
    <property type="entry name" value="CELL DIVISION PROTEIN FTSA-RELATED"/>
    <property type="match status" value="1"/>
</dbReference>
<dbReference type="Gene3D" id="3.30.420.40">
    <property type="match status" value="2"/>
</dbReference>
<dbReference type="SUPFAM" id="SSF53067">
    <property type="entry name" value="Actin-like ATPase domain"/>
    <property type="match status" value="2"/>
</dbReference>
<reference evidence="2" key="1">
    <citation type="submission" date="2021-03" db="EMBL/GenBank/DDBJ databases">
        <title>Proteiniclasticum marinus sp. nov., isolated from tidal flat sediment.</title>
        <authorList>
            <person name="Namirimu T."/>
            <person name="Yang J.-A."/>
            <person name="Yang S.-H."/>
            <person name="Kim Y.-J."/>
            <person name="Kwon K.K."/>
        </authorList>
    </citation>
    <scope>NUCLEOTIDE SEQUENCE</scope>
    <source>
        <strain evidence="2">SCR006</strain>
    </source>
</reference>
<feature type="domain" description="SHS2" evidence="1">
    <location>
        <begin position="7"/>
        <end position="189"/>
    </location>
</feature>
<dbReference type="Pfam" id="PF14450">
    <property type="entry name" value="FtsA"/>
    <property type="match status" value="1"/>
</dbReference>
<dbReference type="GO" id="GO:0032153">
    <property type="term" value="C:cell division site"/>
    <property type="evidence" value="ECO:0007669"/>
    <property type="project" value="TreeGrafter"/>
</dbReference>
<comment type="caution">
    <text evidence="2">The sequence shown here is derived from an EMBL/GenBank/DDBJ whole genome shotgun (WGS) entry which is preliminary data.</text>
</comment>
<dbReference type="AlphaFoldDB" id="A0A939KEN5"/>
<dbReference type="InterPro" id="IPR043129">
    <property type="entry name" value="ATPase_NBD"/>
</dbReference>
<dbReference type="InterPro" id="IPR003494">
    <property type="entry name" value="SHS2_FtsA"/>
</dbReference>
<dbReference type="Pfam" id="PF02491">
    <property type="entry name" value="SHS2_FTSA"/>
    <property type="match status" value="1"/>
</dbReference>
<proteinExistence type="predicted"/>
<dbReference type="InterPro" id="IPR050696">
    <property type="entry name" value="FtsA/MreB"/>
</dbReference>
<dbReference type="GO" id="GO:0009898">
    <property type="term" value="C:cytoplasmic side of plasma membrane"/>
    <property type="evidence" value="ECO:0007669"/>
    <property type="project" value="TreeGrafter"/>
</dbReference>
<name>A0A939KEN5_9CLOT</name>
<evidence type="ECO:0000313" key="2">
    <source>
        <dbReference type="EMBL" id="MBO1263607.1"/>
    </source>
</evidence>
<protein>
    <recommendedName>
        <fullName evidence="1">SHS2 domain-containing protein</fullName>
    </recommendedName>
</protein>
<dbReference type="Proteomes" id="UP000664218">
    <property type="component" value="Unassembled WGS sequence"/>
</dbReference>
<dbReference type="GO" id="GO:0051301">
    <property type="term" value="P:cell division"/>
    <property type="evidence" value="ECO:0007669"/>
    <property type="project" value="InterPro"/>
</dbReference>
<keyword evidence="3" id="KW-1185">Reference proteome</keyword>
<accession>A0A939KEN5</accession>